<evidence type="ECO:0000256" key="3">
    <source>
        <dbReference type="ARBA" id="ARBA00022729"/>
    </source>
</evidence>
<keyword evidence="3" id="KW-0732">Signal</keyword>
<protein>
    <submittedName>
        <fullName evidence="8">Copper resistance protein CopC</fullName>
    </submittedName>
</protein>
<reference evidence="8" key="1">
    <citation type="submission" date="2019-09" db="EMBL/GenBank/DDBJ databases">
        <authorList>
            <person name="Li J."/>
        </authorList>
    </citation>
    <scope>NUCLEOTIDE SEQUENCE [LARGE SCALE GENOMIC DNA]</scope>
    <source>
        <strain evidence="8">JCM 14732</strain>
    </source>
</reference>
<dbReference type="GO" id="GO:0005507">
    <property type="term" value="F:copper ion binding"/>
    <property type="evidence" value="ECO:0007669"/>
    <property type="project" value="InterPro"/>
</dbReference>
<evidence type="ECO:0000256" key="6">
    <source>
        <dbReference type="SAM" id="Phobius"/>
    </source>
</evidence>
<dbReference type="GO" id="GO:0005886">
    <property type="term" value="C:plasma membrane"/>
    <property type="evidence" value="ECO:0007669"/>
    <property type="project" value="TreeGrafter"/>
</dbReference>
<feature type="compositionally biased region" description="Low complexity" evidence="5">
    <location>
        <begin position="10"/>
        <end position="32"/>
    </location>
</feature>
<keyword evidence="6" id="KW-0472">Membrane</keyword>
<dbReference type="AlphaFoldDB" id="A0A5M4FH01"/>
<dbReference type="EMBL" id="SDPQ02000001">
    <property type="protein sequence ID" value="KAA1399360.1"/>
    <property type="molecule type" value="Genomic_DNA"/>
</dbReference>
<organism evidence="8 9">
    <name type="scientific">Aeromicrobium ginsengisoli</name>
    <dbReference type="NCBI Taxonomy" id="363867"/>
    <lineage>
        <taxon>Bacteria</taxon>
        <taxon>Bacillati</taxon>
        <taxon>Actinomycetota</taxon>
        <taxon>Actinomycetes</taxon>
        <taxon>Propionibacteriales</taxon>
        <taxon>Nocardioidaceae</taxon>
        <taxon>Aeromicrobium</taxon>
    </lineage>
</organism>
<feature type="compositionally biased region" description="Basic residues" evidence="5">
    <location>
        <begin position="33"/>
        <end position="44"/>
    </location>
</feature>
<dbReference type="GO" id="GO:0042597">
    <property type="term" value="C:periplasmic space"/>
    <property type="evidence" value="ECO:0007669"/>
    <property type="project" value="InterPro"/>
</dbReference>
<dbReference type="Proteomes" id="UP000380867">
    <property type="component" value="Unassembled WGS sequence"/>
</dbReference>
<dbReference type="SUPFAM" id="SSF81296">
    <property type="entry name" value="E set domains"/>
    <property type="match status" value="1"/>
</dbReference>
<comment type="subcellular location">
    <subcellularLocation>
        <location evidence="1">Cell envelope</location>
    </subcellularLocation>
</comment>
<keyword evidence="4" id="KW-0186">Copper</keyword>
<evidence type="ECO:0000256" key="2">
    <source>
        <dbReference type="ARBA" id="ARBA00022723"/>
    </source>
</evidence>
<dbReference type="InterPro" id="IPR014755">
    <property type="entry name" value="Cu-Rt/internalin_Ig-like"/>
</dbReference>
<evidence type="ECO:0000259" key="7">
    <source>
        <dbReference type="Pfam" id="PF04234"/>
    </source>
</evidence>
<comment type="caution">
    <text evidence="8">The sequence shown here is derived from an EMBL/GenBank/DDBJ whole genome shotgun (WGS) entry which is preliminary data.</text>
</comment>
<dbReference type="InterPro" id="IPR007348">
    <property type="entry name" value="CopC_dom"/>
</dbReference>
<keyword evidence="6" id="KW-0812">Transmembrane</keyword>
<feature type="transmembrane region" description="Helical" evidence="6">
    <location>
        <begin position="231"/>
        <end position="249"/>
    </location>
</feature>
<dbReference type="OrthoDB" id="5242236at2"/>
<evidence type="ECO:0000313" key="9">
    <source>
        <dbReference type="Proteomes" id="UP000380867"/>
    </source>
</evidence>
<dbReference type="InterPro" id="IPR032694">
    <property type="entry name" value="CopC/D"/>
</dbReference>
<feature type="domain" description="CopC" evidence="7">
    <location>
        <begin position="114"/>
        <end position="205"/>
    </location>
</feature>
<dbReference type="Gene3D" id="2.60.40.1220">
    <property type="match status" value="1"/>
</dbReference>
<evidence type="ECO:0000256" key="4">
    <source>
        <dbReference type="ARBA" id="ARBA00023008"/>
    </source>
</evidence>
<dbReference type="InterPro" id="IPR014756">
    <property type="entry name" value="Ig_E-set"/>
</dbReference>
<feature type="region of interest" description="Disordered" evidence="5">
    <location>
        <begin position="1"/>
        <end position="67"/>
    </location>
</feature>
<name>A0A5M4FH01_9ACTN</name>
<dbReference type="GO" id="GO:0030313">
    <property type="term" value="C:cell envelope"/>
    <property type="evidence" value="ECO:0007669"/>
    <property type="project" value="UniProtKB-SubCell"/>
</dbReference>
<evidence type="ECO:0000313" key="8">
    <source>
        <dbReference type="EMBL" id="KAA1399360.1"/>
    </source>
</evidence>
<keyword evidence="2" id="KW-0479">Metal-binding</keyword>
<gene>
    <name evidence="8" type="ORF">ESP70_000890</name>
</gene>
<dbReference type="GO" id="GO:0006825">
    <property type="term" value="P:copper ion transport"/>
    <property type="evidence" value="ECO:0007669"/>
    <property type="project" value="InterPro"/>
</dbReference>
<dbReference type="PANTHER" id="PTHR34820:SF4">
    <property type="entry name" value="INNER MEMBRANE PROTEIN YEBZ"/>
    <property type="match status" value="1"/>
</dbReference>
<keyword evidence="9" id="KW-1185">Reference proteome</keyword>
<evidence type="ECO:0000256" key="5">
    <source>
        <dbReference type="SAM" id="MobiDB-lite"/>
    </source>
</evidence>
<dbReference type="PANTHER" id="PTHR34820">
    <property type="entry name" value="INNER MEMBRANE PROTEIN YEBZ"/>
    <property type="match status" value="1"/>
</dbReference>
<proteinExistence type="predicted"/>
<evidence type="ECO:0000256" key="1">
    <source>
        <dbReference type="ARBA" id="ARBA00004196"/>
    </source>
</evidence>
<sequence length="258" mass="27941">MPTRSRSRPSRPTATARSSSGTRSRRATPSPSTRRRRSASRHPSRTPQLTPARRRARAMPTPRVGGSAAVPWRWRPSPFLWLCGRIDVVRNVVLRAALLSLVLLLVGSGPASAHASLVGSDPKDGATLRTAPSGITFTFNENVGNPAYISVTAPNGSKVDVTRVRAVDNRVTGTVADVDQKGRYTASYRVVSADGHPVEGTIHYSATTGRTVKQVEPPNEETFIHRHSAHLFWGILAAAVAIALLLAPLRRRDDTRNP</sequence>
<dbReference type="Pfam" id="PF04234">
    <property type="entry name" value="CopC"/>
    <property type="match status" value="1"/>
</dbReference>
<dbReference type="GO" id="GO:0046688">
    <property type="term" value="P:response to copper ion"/>
    <property type="evidence" value="ECO:0007669"/>
    <property type="project" value="InterPro"/>
</dbReference>
<keyword evidence="6" id="KW-1133">Transmembrane helix</keyword>
<accession>A0A5M4FH01</accession>